<sequence>MRRCGIADLINGVYNGIEGGIHANTHICAKNIIVNAGRHAHHRDALLGQDLSAVQRAISTGNDHCIHTGIVDLPHCLTLTGGFAEFFAARGLQNSAATL</sequence>
<proteinExistence type="predicted"/>
<comment type="caution">
    <text evidence="1">The sequence shown here is derived from an EMBL/GenBank/DDBJ whole genome shotgun (WGS) entry which is preliminary data.</text>
</comment>
<accession>A0A645GJ71</accession>
<name>A0A645GJ71_9ZZZZ</name>
<evidence type="ECO:0000313" key="1">
    <source>
        <dbReference type="EMBL" id="MPN25942.1"/>
    </source>
</evidence>
<reference evidence="1" key="1">
    <citation type="submission" date="2019-08" db="EMBL/GenBank/DDBJ databases">
        <authorList>
            <person name="Kucharzyk K."/>
            <person name="Murdoch R.W."/>
            <person name="Higgins S."/>
            <person name="Loffler F."/>
        </authorList>
    </citation>
    <scope>NUCLEOTIDE SEQUENCE</scope>
</reference>
<gene>
    <name evidence="1" type="ORF">SDC9_173363</name>
</gene>
<organism evidence="1">
    <name type="scientific">bioreactor metagenome</name>
    <dbReference type="NCBI Taxonomy" id="1076179"/>
    <lineage>
        <taxon>unclassified sequences</taxon>
        <taxon>metagenomes</taxon>
        <taxon>ecological metagenomes</taxon>
    </lineage>
</organism>
<dbReference type="EMBL" id="VSSQ01075309">
    <property type="protein sequence ID" value="MPN25942.1"/>
    <property type="molecule type" value="Genomic_DNA"/>
</dbReference>
<dbReference type="AlphaFoldDB" id="A0A645GJ71"/>
<protein>
    <submittedName>
        <fullName evidence="1">Uncharacterized protein</fullName>
    </submittedName>
</protein>